<dbReference type="Gene3D" id="3.20.20.30">
    <property type="entry name" value="Luciferase-like domain"/>
    <property type="match status" value="1"/>
</dbReference>
<dbReference type="GO" id="GO:0046306">
    <property type="term" value="P:alkanesulfonate catabolic process"/>
    <property type="evidence" value="ECO:0007669"/>
    <property type="project" value="TreeGrafter"/>
</dbReference>
<dbReference type="InterPro" id="IPR011251">
    <property type="entry name" value="Luciferase-like_dom"/>
</dbReference>
<organism evidence="6 7">
    <name type="scientific">Nocardioides scoriae</name>
    <dbReference type="NCBI Taxonomy" id="642780"/>
    <lineage>
        <taxon>Bacteria</taxon>
        <taxon>Bacillati</taxon>
        <taxon>Actinomycetota</taxon>
        <taxon>Actinomycetes</taxon>
        <taxon>Propionibacteriales</taxon>
        <taxon>Nocardioidaceae</taxon>
        <taxon>Nocardioides</taxon>
    </lineage>
</organism>
<sequence>MPLGFGLPVSGSWATPAAMVHVARRAEELGYSSLWSFQRVLYPAEGSLDPAWDDAHNPAKRSARDASYQQVHEPLLALAHVASHTERIRLGTATICAPFTPPALLAKSVVTMDHLSGGRFTLGVGIGWMPHEYAAAGVPHERRGARMEEYLRCLDALLTQDPVEFAGEFYSVPPSQTGPRPVQSPRPPVLVGGTAPAALRRAGRLADGWIPSTRQSLDEVAEGAAVVRDGAAEAGRDPDAVQVLLRVVVQPDDDLARVRTELQGLAAHGVTEAFVDLNFARDTTAARAERVLDALAPTAGD</sequence>
<evidence type="ECO:0000313" key="6">
    <source>
        <dbReference type="EMBL" id="SDR83418.1"/>
    </source>
</evidence>
<keyword evidence="1" id="KW-0285">Flavoprotein</keyword>
<dbReference type="EMBL" id="LT629757">
    <property type="protein sequence ID" value="SDR83418.1"/>
    <property type="molecule type" value="Genomic_DNA"/>
</dbReference>
<feature type="domain" description="Luciferase-like" evidence="5">
    <location>
        <begin position="14"/>
        <end position="270"/>
    </location>
</feature>
<keyword evidence="7" id="KW-1185">Reference proteome</keyword>
<dbReference type="AlphaFoldDB" id="A0A1H1M9I5"/>
<dbReference type="STRING" id="642780.SAMN04488570_0514"/>
<evidence type="ECO:0000256" key="3">
    <source>
        <dbReference type="ARBA" id="ARBA00023002"/>
    </source>
</evidence>
<dbReference type="PANTHER" id="PTHR42847">
    <property type="entry name" value="ALKANESULFONATE MONOOXYGENASE"/>
    <property type="match status" value="1"/>
</dbReference>
<evidence type="ECO:0000259" key="5">
    <source>
        <dbReference type="Pfam" id="PF00296"/>
    </source>
</evidence>
<name>A0A1H1M9I5_9ACTN</name>
<dbReference type="InterPro" id="IPR019921">
    <property type="entry name" value="Lucif-like_OxRdtase_Rv2161c"/>
</dbReference>
<dbReference type="GO" id="GO:0008726">
    <property type="term" value="F:alkanesulfonate monooxygenase activity"/>
    <property type="evidence" value="ECO:0007669"/>
    <property type="project" value="TreeGrafter"/>
</dbReference>
<dbReference type="InterPro" id="IPR050172">
    <property type="entry name" value="SsuD_RutA_monooxygenase"/>
</dbReference>
<accession>A0A1H1M9I5</accession>
<proteinExistence type="predicted"/>
<reference evidence="7" key="1">
    <citation type="submission" date="2016-10" db="EMBL/GenBank/DDBJ databases">
        <authorList>
            <person name="Varghese N."/>
            <person name="Submissions S."/>
        </authorList>
    </citation>
    <scope>NUCLEOTIDE SEQUENCE [LARGE SCALE GENOMIC DNA]</scope>
    <source>
        <strain evidence="7">DSM 22127</strain>
    </source>
</reference>
<gene>
    <name evidence="6" type="ORF">SAMN04488570_0514</name>
</gene>
<evidence type="ECO:0000256" key="4">
    <source>
        <dbReference type="ARBA" id="ARBA00023033"/>
    </source>
</evidence>
<dbReference type="SUPFAM" id="SSF51679">
    <property type="entry name" value="Bacterial luciferase-like"/>
    <property type="match status" value="1"/>
</dbReference>
<evidence type="ECO:0000313" key="7">
    <source>
        <dbReference type="Proteomes" id="UP000198859"/>
    </source>
</evidence>
<protein>
    <submittedName>
        <fullName evidence="6">Probable F420-dependent oxidoreductase, Rv2161c family</fullName>
    </submittedName>
</protein>
<evidence type="ECO:0000256" key="2">
    <source>
        <dbReference type="ARBA" id="ARBA00022643"/>
    </source>
</evidence>
<keyword evidence="2" id="KW-0288">FMN</keyword>
<dbReference type="PANTHER" id="PTHR42847:SF4">
    <property type="entry name" value="ALKANESULFONATE MONOOXYGENASE-RELATED"/>
    <property type="match status" value="1"/>
</dbReference>
<keyword evidence="4" id="KW-0503">Monooxygenase</keyword>
<keyword evidence="3" id="KW-0560">Oxidoreductase</keyword>
<evidence type="ECO:0000256" key="1">
    <source>
        <dbReference type="ARBA" id="ARBA00022630"/>
    </source>
</evidence>
<dbReference type="Proteomes" id="UP000198859">
    <property type="component" value="Chromosome I"/>
</dbReference>
<dbReference type="Pfam" id="PF00296">
    <property type="entry name" value="Bac_luciferase"/>
    <property type="match status" value="1"/>
</dbReference>
<dbReference type="NCBIfam" id="TIGR03619">
    <property type="entry name" value="F420_Rv2161c"/>
    <property type="match status" value="1"/>
</dbReference>
<dbReference type="InterPro" id="IPR036661">
    <property type="entry name" value="Luciferase-like_sf"/>
</dbReference>